<proteinExistence type="predicted"/>
<dbReference type="Proteomes" id="UP000087171">
    <property type="component" value="Unplaced"/>
</dbReference>
<dbReference type="InterPro" id="IPR044821">
    <property type="entry name" value="At1g28695/At4g15970-like"/>
</dbReference>
<feature type="domain" description="Nucleotide-diphospho-sugar transferase" evidence="2">
    <location>
        <begin position="116"/>
        <end position="185"/>
    </location>
</feature>
<keyword evidence="1" id="KW-0472">Membrane</keyword>
<feature type="transmembrane region" description="Helical" evidence="1">
    <location>
        <begin position="12"/>
        <end position="29"/>
    </location>
</feature>
<reference evidence="4" key="1">
    <citation type="submission" date="2025-08" db="UniProtKB">
        <authorList>
            <consortium name="RefSeq"/>
        </authorList>
    </citation>
    <scope>IDENTIFICATION</scope>
    <source>
        <tissue evidence="4">Etiolated seedlings</tissue>
    </source>
</reference>
<gene>
    <name evidence="4" type="primary">LOC101496518</name>
</gene>
<keyword evidence="1" id="KW-0812">Transmembrane</keyword>
<dbReference type="RefSeq" id="XP_027186616.1">
    <property type="nucleotide sequence ID" value="XM_027330815.1"/>
</dbReference>
<dbReference type="Pfam" id="PF03407">
    <property type="entry name" value="Nucleotid_trans"/>
    <property type="match status" value="1"/>
</dbReference>
<dbReference type="STRING" id="3827.A0A3Q7XS30"/>
<dbReference type="InterPro" id="IPR005069">
    <property type="entry name" value="Nucl-diP-sugar_transferase"/>
</dbReference>
<protein>
    <submittedName>
        <fullName evidence="4">Uncharacterized protein At1g28695-like</fullName>
    </submittedName>
</protein>
<sequence length="219" mass="25388">MDNPRQKLGNFAMVALLFLGFIFLYQWSFSSFSTQLLLSHNIEPLCQQQSNMSMNINEAYGDDLEKALAKASMGKNKMLIIAIVNKAYVEQDVKGDAITMFDLFLSSFWLGETRSLIDNLLIVAVDQTAYDLCRFLRLNCFRLVTNGVDFESEKIYMSQEFIKMMWRRTFLLLEVLKRGYNFIFTVPFLSFVPSLFYVLVSLSHVEVHAIFFSRYSCVD</sequence>
<evidence type="ECO:0000256" key="1">
    <source>
        <dbReference type="SAM" id="Phobius"/>
    </source>
</evidence>
<dbReference type="AlphaFoldDB" id="A0A3Q7XS30"/>
<evidence type="ECO:0000259" key="2">
    <source>
        <dbReference type="Pfam" id="PF03407"/>
    </source>
</evidence>
<accession>A0A3Q7XS30</accession>
<keyword evidence="1" id="KW-1133">Transmembrane helix</keyword>
<name>A0A3Q7XS30_CICAR</name>
<dbReference type="OrthoDB" id="540503at2759"/>
<organism evidence="3 4">
    <name type="scientific">Cicer arietinum</name>
    <name type="common">Chickpea</name>
    <name type="synonym">Garbanzo</name>
    <dbReference type="NCBI Taxonomy" id="3827"/>
    <lineage>
        <taxon>Eukaryota</taxon>
        <taxon>Viridiplantae</taxon>
        <taxon>Streptophyta</taxon>
        <taxon>Embryophyta</taxon>
        <taxon>Tracheophyta</taxon>
        <taxon>Spermatophyta</taxon>
        <taxon>Magnoliopsida</taxon>
        <taxon>eudicotyledons</taxon>
        <taxon>Gunneridae</taxon>
        <taxon>Pentapetalae</taxon>
        <taxon>rosids</taxon>
        <taxon>fabids</taxon>
        <taxon>Fabales</taxon>
        <taxon>Fabaceae</taxon>
        <taxon>Papilionoideae</taxon>
        <taxon>50 kb inversion clade</taxon>
        <taxon>NPAAA clade</taxon>
        <taxon>Hologalegina</taxon>
        <taxon>IRL clade</taxon>
        <taxon>Cicereae</taxon>
        <taxon>Cicer</taxon>
    </lineage>
</organism>
<evidence type="ECO:0000313" key="3">
    <source>
        <dbReference type="Proteomes" id="UP000087171"/>
    </source>
</evidence>
<dbReference type="PANTHER" id="PTHR46038">
    <property type="entry name" value="EXPRESSED PROTEIN-RELATED"/>
    <property type="match status" value="1"/>
</dbReference>
<feature type="transmembrane region" description="Helical" evidence="1">
    <location>
        <begin position="180"/>
        <end position="200"/>
    </location>
</feature>
<keyword evidence="3" id="KW-1185">Reference proteome</keyword>
<evidence type="ECO:0000313" key="4">
    <source>
        <dbReference type="RefSeq" id="XP_027186616.1"/>
    </source>
</evidence>
<dbReference type="PANTHER" id="PTHR46038:SF12">
    <property type="entry name" value="OS03G0731800 PROTEIN"/>
    <property type="match status" value="1"/>
</dbReference>